<evidence type="ECO:0000313" key="4">
    <source>
        <dbReference type="Proteomes" id="UP000186513"/>
    </source>
</evidence>
<dbReference type="InterPro" id="IPR011979">
    <property type="entry name" value="Antitox_Xre"/>
</dbReference>
<dbReference type="Proteomes" id="UP000186513">
    <property type="component" value="Unassembled WGS sequence"/>
</dbReference>
<evidence type="ECO:0000259" key="1">
    <source>
        <dbReference type="Pfam" id="PF09722"/>
    </source>
</evidence>
<dbReference type="AlphaFoldDB" id="A0A1K2HMC7"/>
<keyword evidence="4" id="KW-1185">Reference proteome</keyword>
<sequence>MKVVNLGHAPAQAVDGVFQRLVNARTSPSTRIQQMRAGFPAQVLVEIPDVLKLQKGEVFKVIGLPPSTASKFIREQKLLDQSTSERVDRLADVFALASDTLGDADHAADWLGSDNFALGGERPIDLLDTALGAEQVRRILGSLRHGGVL</sequence>
<dbReference type="Pfam" id="PF20432">
    <property type="entry name" value="Xre-like-HTH"/>
    <property type="match status" value="1"/>
</dbReference>
<proteinExistence type="predicted"/>
<name>A0A1K2HMC7_9NEIS</name>
<reference evidence="3 4" key="1">
    <citation type="submission" date="2016-11" db="EMBL/GenBank/DDBJ databases">
        <authorList>
            <person name="Jaros S."/>
            <person name="Januszkiewicz K."/>
            <person name="Wedrychowicz H."/>
        </authorList>
    </citation>
    <scope>NUCLEOTIDE SEQUENCE [LARGE SCALE GENOMIC DNA]</scope>
    <source>
        <strain evidence="3 4">DSM 18899</strain>
    </source>
</reference>
<protein>
    <submittedName>
        <fullName evidence="3">Putative toxin-antitoxin system antitoxin component, TIGR02293 family</fullName>
    </submittedName>
</protein>
<dbReference type="NCBIfam" id="TIGR02293">
    <property type="entry name" value="TAS_TIGR02293"/>
    <property type="match status" value="1"/>
</dbReference>
<organism evidence="3 4">
    <name type="scientific">Chitinimonas taiwanensis DSM 18899</name>
    <dbReference type="NCBI Taxonomy" id="1121279"/>
    <lineage>
        <taxon>Bacteria</taxon>
        <taxon>Pseudomonadati</taxon>
        <taxon>Pseudomonadota</taxon>
        <taxon>Betaproteobacteria</taxon>
        <taxon>Neisseriales</taxon>
        <taxon>Chitinibacteraceae</taxon>
        <taxon>Chitinimonas</taxon>
    </lineage>
</organism>
<feature type="domain" description="Antitoxin Xre-like helix-turn-helix" evidence="2">
    <location>
        <begin position="32"/>
        <end position="91"/>
    </location>
</feature>
<dbReference type="InterPro" id="IPR046847">
    <property type="entry name" value="Xre-like_HTH"/>
</dbReference>
<evidence type="ECO:0000259" key="2">
    <source>
        <dbReference type="Pfam" id="PF20432"/>
    </source>
</evidence>
<dbReference type="InterPro" id="IPR024467">
    <property type="entry name" value="Xre/MbcA/ParS-like_toxin-bd"/>
</dbReference>
<dbReference type="RefSeq" id="WP_072429152.1">
    <property type="nucleotide sequence ID" value="NZ_FPKR01000010.1"/>
</dbReference>
<evidence type="ECO:0000313" key="3">
    <source>
        <dbReference type="EMBL" id="SFZ77859.1"/>
    </source>
</evidence>
<dbReference type="EMBL" id="FPKR01000010">
    <property type="protein sequence ID" value="SFZ77859.1"/>
    <property type="molecule type" value="Genomic_DNA"/>
</dbReference>
<accession>A0A1K2HMC7</accession>
<dbReference type="OrthoDB" id="428683at2"/>
<gene>
    <name evidence="3" type="ORF">SAMN02745887_02656</name>
</gene>
<dbReference type="Pfam" id="PF09722">
    <property type="entry name" value="Xre_MbcA_ParS_C"/>
    <property type="match status" value="1"/>
</dbReference>
<dbReference type="GO" id="GO:0003677">
    <property type="term" value="F:DNA binding"/>
    <property type="evidence" value="ECO:0007669"/>
    <property type="project" value="InterPro"/>
</dbReference>
<feature type="domain" description="Antitoxin Xre/MbcA/ParS-like toxin-binding" evidence="1">
    <location>
        <begin position="99"/>
        <end position="146"/>
    </location>
</feature>
<dbReference type="STRING" id="1121279.SAMN02745887_02656"/>